<accession>A0A5B8Y8R3</accession>
<dbReference type="Proteomes" id="UP000315995">
    <property type="component" value="Chromosome"/>
</dbReference>
<evidence type="ECO:0000313" key="3">
    <source>
        <dbReference type="Proteomes" id="UP000315995"/>
    </source>
</evidence>
<sequence>MACLDGVGFGDRRFGGVLAAILLVGAVMLLPSCVDEGDGFPDIVSVTVSPSTISQNQTAGMTDQFFDIQVTVADFAGQIEDADVFIQLQGDERFAAKEGFEATGNTIDITGVRYAWFVDLEPGDYNIGARVVSDAGESVQELDLATVRVTP</sequence>
<keyword evidence="1" id="KW-0812">Transmembrane</keyword>
<proteinExistence type="predicted"/>
<feature type="transmembrane region" description="Helical" evidence="1">
    <location>
        <begin position="14"/>
        <end position="34"/>
    </location>
</feature>
<dbReference type="EMBL" id="CP041186">
    <property type="protein sequence ID" value="QDG53163.1"/>
    <property type="molecule type" value="Genomic_DNA"/>
</dbReference>
<keyword evidence="1" id="KW-0472">Membrane</keyword>
<dbReference type="RefSeq" id="WP_141199624.1">
    <property type="nucleotide sequence ID" value="NZ_CP041186.1"/>
</dbReference>
<accession>A0A4Y6PY33</accession>
<gene>
    <name evidence="2" type="ORF">FIV42_21175</name>
</gene>
<evidence type="ECO:0000256" key="1">
    <source>
        <dbReference type="SAM" id="Phobius"/>
    </source>
</evidence>
<organism evidence="2 3">
    <name type="scientific">Persicimonas caeni</name>
    <dbReference type="NCBI Taxonomy" id="2292766"/>
    <lineage>
        <taxon>Bacteria</taxon>
        <taxon>Deltaproteobacteria</taxon>
        <taxon>Bradymonadales</taxon>
        <taxon>Bradymonadaceae</taxon>
        <taxon>Persicimonas</taxon>
    </lineage>
</organism>
<keyword evidence="3" id="KW-1185">Reference proteome</keyword>
<name>A0A4Y6PY33_PERCE</name>
<evidence type="ECO:0000313" key="2">
    <source>
        <dbReference type="EMBL" id="QDG53163.1"/>
    </source>
</evidence>
<dbReference type="OrthoDB" id="10006144at2"/>
<keyword evidence="1" id="KW-1133">Transmembrane helix</keyword>
<protein>
    <submittedName>
        <fullName evidence="2">Uncharacterized protein</fullName>
    </submittedName>
</protein>
<dbReference type="AlphaFoldDB" id="A0A4Y6PY33"/>
<reference evidence="2 3" key="1">
    <citation type="submission" date="2019-06" db="EMBL/GenBank/DDBJ databases">
        <title>Persicimonas caeni gen. nov., sp. nov., a predatory bacterium isolated from solar saltern.</title>
        <authorList>
            <person name="Wang S."/>
        </authorList>
    </citation>
    <scope>NUCLEOTIDE SEQUENCE [LARGE SCALE GENOMIC DNA]</scope>
    <source>
        <strain evidence="2 3">YN101</strain>
    </source>
</reference>